<dbReference type="GO" id="GO:0016020">
    <property type="term" value="C:membrane"/>
    <property type="evidence" value="ECO:0007669"/>
    <property type="project" value="UniProtKB-SubCell"/>
</dbReference>
<feature type="transmembrane region" description="Helical" evidence="5">
    <location>
        <begin position="324"/>
        <end position="349"/>
    </location>
</feature>
<dbReference type="Proteomes" id="UP000249248">
    <property type="component" value="Unassembled WGS sequence"/>
</dbReference>
<feature type="transmembrane region" description="Helical" evidence="5">
    <location>
        <begin position="111"/>
        <end position="131"/>
    </location>
</feature>
<reference evidence="7 8" key="1">
    <citation type="submission" date="2018-06" db="EMBL/GenBank/DDBJ databases">
        <title>The draft genome sequence of Crocinitomix sp. SM1701.</title>
        <authorList>
            <person name="Zhang X."/>
        </authorList>
    </citation>
    <scope>NUCLEOTIDE SEQUENCE [LARGE SCALE GENOMIC DNA]</scope>
    <source>
        <strain evidence="7 8">SM1701</strain>
    </source>
</reference>
<feature type="transmembrane region" description="Helical" evidence="5">
    <location>
        <begin position="7"/>
        <end position="23"/>
    </location>
</feature>
<evidence type="ECO:0000256" key="4">
    <source>
        <dbReference type="ARBA" id="ARBA00023136"/>
    </source>
</evidence>
<evidence type="ECO:0000313" key="7">
    <source>
        <dbReference type="EMBL" id="PZE16477.1"/>
    </source>
</evidence>
<feature type="transmembrane region" description="Helical" evidence="5">
    <location>
        <begin position="181"/>
        <end position="196"/>
    </location>
</feature>
<dbReference type="InterPro" id="IPR007016">
    <property type="entry name" value="O-antigen_ligase-rel_domated"/>
</dbReference>
<proteinExistence type="predicted"/>
<evidence type="ECO:0000256" key="1">
    <source>
        <dbReference type="ARBA" id="ARBA00004141"/>
    </source>
</evidence>
<evidence type="ECO:0000313" key="8">
    <source>
        <dbReference type="Proteomes" id="UP000249248"/>
    </source>
</evidence>
<feature type="domain" description="O-antigen ligase-related" evidence="6">
    <location>
        <begin position="188"/>
        <end position="340"/>
    </location>
</feature>
<dbReference type="EMBL" id="QKSB01000008">
    <property type="protein sequence ID" value="PZE16477.1"/>
    <property type="molecule type" value="Genomic_DNA"/>
</dbReference>
<dbReference type="PANTHER" id="PTHR37422:SF17">
    <property type="entry name" value="O-ANTIGEN LIGASE"/>
    <property type="match status" value="1"/>
</dbReference>
<keyword evidence="8" id="KW-1185">Reference proteome</keyword>
<gene>
    <name evidence="7" type="ORF">DNU06_13090</name>
</gene>
<feature type="transmembrane region" description="Helical" evidence="5">
    <location>
        <begin position="356"/>
        <end position="374"/>
    </location>
</feature>
<dbReference type="PANTHER" id="PTHR37422">
    <property type="entry name" value="TEICHURONIC ACID BIOSYNTHESIS PROTEIN TUAE"/>
    <property type="match status" value="1"/>
</dbReference>
<evidence type="ECO:0000259" key="6">
    <source>
        <dbReference type="Pfam" id="PF04932"/>
    </source>
</evidence>
<keyword evidence="2 5" id="KW-0812">Transmembrane</keyword>
<feature type="transmembrane region" description="Helical" evidence="5">
    <location>
        <begin position="83"/>
        <end position="99"/>
    </location>
</feature>
<feature type="transmembrane region" description="Helical" evidence="5">
    <location>
        <begin position="52"/>
        <end position="71"/>
    </location>
</feature>
<dbReference type="AlphaFoldDB" id="A0A2W1MXA8"/>
<dbReference type="Pfam" id="PF04932">
    <property type="entry name" value="Wzy_C"/>
    <property type="match status" value="1"/>
</dbReference>
<evidence type="ECO:0000256" key="5">
    <source>
        <dbReference type="SAM" id="Phobius"/>
    </source>
</evidence>
<name>A0A2W1MXA8_9FLAO</name>
<organism evidence="7 8">
    <name type="scientific">Putridiphycobacter roseus</name>
    <dbReference type="NCBI Taxonomy" id="2219161"/>
    <lineage>
        <taxon>Bacteria</taxon>
        <taxon>Pseudomonadati</taxon>
        <taxon>Bacteroidota</taxon>
        <taxon>Flavobacteriia</taxon>
        <taxon>Flavobacteriales</taxon>
        <taxon>Crocinitomicaceae</taxon>
        <taxon>Putridiphycobacter</taxon>
    </lineage>
</organism>
<keyword evidence="4 5" id="KW-0472">Membrane</keyword>
<feature type="transmembrane region" description="Helical" evidence="5">
    <location>
        <begin position="151"/>
        <end position="169"/>
    </location>
</feature>
<comment type="caution">
    <text evidence="7">The sequence shown here is derived from an EMBL/GenBank/DDBJ whole genome shotgun (WGS) entry which is preliminary data.</text>
</comment>
<feature type="transmembrane region" description="Helical" evidence="5">
    <location>
        <begin position="223"/>
        <end position="241"/>
    </location>
</feature>
<sequence>MSMLQKINVFLLMVITFLIPIHHKFIAPIIGLWIISSIVLIIRFKRKPQFKWPIVLIITYYVLLIFGLFWTDNLKVGVFDLEVKMSLFLFPLVMAFFQYRENEMKLILKAFYLGLTIGSLFLLGQAAWQYSNTGSVNKFFYAYLSPIIHPSYLSFYFVIGLAFLLIVLYQGRIKSSLNKKIAVALVCYFFVFNILILSKIGIVVATFIVLLFIILFAIQRKKIGIIIIGFSALIVVFFAAYHNSLYIQQRVVEFSKGLSAKSGNFSKGSTGIRIKIWNSSMALIQEKPIIGYGTGDVKSVLRDQYLVDGNLSAYDKQLNAHNQFLQTTIALGLLGLLLFLSIFIFGIGMGLKMHNYYLFSFLIISIVFMLPESILENQAGTIFFGLFLSLTNQNILFTNKNTEFE</sequence>
<evidence type="ECO:0000256" key="2">
    <source>
        <dbReference type="ARBA" id="ARBA00022692"/>
    </source>
</evidence>
<evidence type="ECO:0000256" key="3">
    <source>
        <dbReference type="ARBA" id="ARBA00022989"/>
    </source>
</evidence>
<protein>
    <recommendedName>
        <fullName evidence="6">O-antigen ligase-related domain-containing protein</fullName>
    </recommendedName>
</protein>
<dbReference type="InterPro" id="IPR051533">
    <property type="entry name" value="WaaL-like"/>
</dbReference>
<accession>A0A2W1MXA8</accession>
<feature type="transmembrane region" description="Helical" evidence="5">
    <location>
        <begin position="29"/>
        <end position="45"/>
    </location>
</feature>
<comment type="subcellular location">
    <subcellularLocation>
        <location evidence="1">Membrane</location>
        <topology evidence="1">Multi-pass membrane protein</topology>
    </subcellularLocation>
</comment>
<keyword evidence="3 5" id="KW-1133">Transmembrane helix</keyword>